<gene>
    <name evidence="1" type="ORF">PIB30_068980</name>
</gene>
<accession>A0ABU6ZLP2</accession>
<proteinExistence type="predicted"/>
<name>A0ABU6ZLP2_9FABA</name>
<protein>
    <recommendedName>
        <fullName evidence="3">DUF4219 domain-containing protein</fullName>
    </recommendedName>
</protein>
<sequence length="91" mass="10764">MDGPSTSYNFYASEGYSTTRPSLLDGTNYSSWKNRMRTWIRAQDARIWKIVEEGDQLHTKQTTRKIDGKNVEVSNPKRKWEEEEDWKKMSS</sequence>
<dbReference type="EMBL" id="JASCZI010272609">
    <property type="protein sequence ID" value="MED6222908.1"/>
    <property type="molecule type" value="Genomic_DNA"/>
</dbReference>
<comment type="caution">
    <text evidence="1">The sequence shown here is derived from an EMBL/GenBank/DDBJ whole genome shotgun (WGS) entry which is preliminary data.</text>
</comment>
<evidence type="ECO:0000313" key="1">
    <source>
        <dbReference type="EMBL" id="MED6222908.1"/>
    </source>
</evidence>
<evidence type="ECO:0008006" key="3">
    <source>
        <dbReference type="Google" id="ProtNLM"/>
    </source>
</evidence>
<dbReference type="Proteomes" id="UP001341840">
    <property type="component" value="Unassembled WGS sequence"/>
</dbReference>
<organism evidence="1 2">
    <name type="scientific">Stylosanthes scabra</name>
    <dbReference type="NCBI Taxonomy" id="79078"/>
    <lineage>
        <taxon>Eukaryota</taxon>
        <taxon>Viridiplantae</taxon>
        <taxon>Streptophyta</taxon>
        <taxon>Embryophyta</taxon>
        <taxon>Tracheophyta</taxon>
        <taxon>Spermatophyta</taxon>
        <taxon>Magnoliopsida</taxon>
        <taxon>eudicotyledons</taxon>
        <taxon>Gunneridae</taxon>
        <taxon>Pentapetalae</taxon>
        <taxon>rosids</taxon>
        <taxon>fabids</taxon>
        <taxon>Fabales</taxon>
        <taxon>Fabaceae</taxon>
        <taxon>Papilionoideae</taxon>
        <taxon>50 kb inversion clade</taxon>
        <taxon>dalbergioids sensu lato</taxon>
        <taxon>Dalbergieae</taxon>
        <taxon>Pterocarpus clade</taxon>
        <taxon>Stylosanthes</taxon>
    </lineage>
</organism>
<reference evidence="1 2" key="1">
    <citation type="journal article" date="2023" name="Plants (Basel)">
        <title>Bridging the Gap: Combining Genomics and Transcriptomics Approaches to Understand Stylosanthes scabra, an Orphan Legume from the Brazilian Caatinga.</title>
        <authorList>
            <person name="Ferreira-Neto J.R.C."/>
            <person name="da Silva M.D."/>
            <person name="Binneck E."/>
            <person name="de Melo N.F."/>
            <person name="da Silva R.H."/>
            <person name="de Melo A.L.T.M."/>
            <person name="Pandolfi V."/>
            <person name="Bustamante F.O."/>
            <person name="Brasileiro-Vidal A.C."/>
            <person name="Benko-Iseppon A.M."/>
        </authorList>
    </citation>
    <scope>NUCLEOTIDE SEQUENCE [LARGE SCALE GENOMIC DNA]</scope>
    <source>
        <tissue evidence="1">Leaves</tissue>
    </source>
</reference>
<feature type="non-terminal residue" evidence="1">
    <location>
        <position position="91"/>
    </location>
</feature>
<keyword evidence="2" id="KW-1185">Reference proteome</keyword>
<evidence type="ECO:0000313" key="2">
    <source>
        <dbReference type="Proteomes" id="UP001341840"/>
    </source>
</evidence>